<gene>
    <name evidence="2" type="ORF">F4X14_20455</name>
</gene>
<dbReference type="SUPFAM" id="SSF53335">
    <property type="entry name" value="S-adenosyl-L-methionine-dependent methyltransferases"/>
    <property type="match status" value="1"/>
</dbReference>
<reference evidence="2" key="1">
    <citation type="submission" date="2019-09" db="EMBL/GenBank/DDBJ databases">
        <title>Characterisation of the sponge microbiome using genome-centric metagenomics.</title>
        <authorList>
            <person name="Engelberts J.P."/>
            <person name="Robbins S.J."/>
            <person name="De Goeij J.M."/>
            <person name="Aranda M."/>
            <person name="Bell S.C."/>
            <person name="Webster N.S."/>
        </authorList>
    </citation>
    <scope>NUCLEOTIDE SEQUENCE</scope>
    <source>
        <strain evidence="2">SB0661_bin_32</strain>
    </source>
</reference>
<keyword evidence="2" id="KW-0808">Transferase</keyword>
<sequence>MRARSRQNEKLIEGWKAEEEKPFTGWDFSYLDGRMLLEQPPWSYSTRARELMRSSASVLDIATGGGERLLSMRDSWPEIVVATEGYPPNLALARQRLEPLGVRVAELNNDEYSPMPFDDGEFSLVLNRHGALHVDEIARMLVPGGRLLTRQVHGLWAQDLLAAFGATPQWPDATPQRYVPLMRAAGLSVVDVQEWSGRLVFTDVGAIVYYLKAVPWLVPGFSVASHTANLMALQKQVQSGSELVYEARNYLMEAAKP</sequence>
<dbReference type="GO" id="GO:0008757">
    <property type="term" value="F:S-adenosylmethionine-dependent methyltransferase activity"/>
    <property type="evidence" value="ECO:0007669"/>
    <property type="project" value="InterPro"/>
</dbReference>
<dbReference type="GO" id="GO:0032259">
    <property type="term" value="P:methylation"/>
    <property type="evidence" value="ECO:0007669"/>
    <property type="project" value="UniProtKB-KW"/>
</dbReference>
<dbReference type="Pfam" id="PF08241">
    <property type="entry name" value="Methyltransf_11"/>
    <property type="match status" value="1"/>
</dbReference>
<name>A0A6B1DD34_9CHLR</name>
<keyword evidence="2" id="KW-0489">Methyltransferase</keyword>
<dbReference type="AlphaFoldDB" id="A0A6B1DD34"/>
<protein>
    <submittedName>
        <fullName evidence="2">Methyltransferase domain-containing protein</fullName>
    </submittedName>
</protein>
<organism evidence="2">
    <name type="scientific">Caldilineaceae bacterium SB0661_bin_32</name>
    <dbReference type="NCBI Taxonomy" id="2605255"/>
    <lineage>
        <taxon>Bacteria</taxon>
        <taxon>Bacillati</taxon>
        <taxon>Chloroflexota</taxon>
        <taxon>Caldilineae</taxon>
        <taxon>Caldilineales</taxon>
        <taxon>Caldilineaceae</taxon>
    </lineage>
</organism>
<accession>A0A6B1DD34</accession>
<dbReference type="InterPro" id="IPR029063">
    <property type="entry name" value="SAM-dependent_MTases_sf"/>
</dbReference>
<dbReference type="InterPro" id="IPR052939">
    <property type="entry name" value="23S_rRNA_MeTrnsfrase_RlmA"/>
</dbReference>
<comment type="caution">
    <text evidence="2">The sequence shown here is derived from an EMBL/GenBank/DDBJ whole genome shotgun (WGS) entry which is preliminary data.</text>
</comment>
<evidence type="ECO:0000313" key="2">
    <source>
        <dbReference type="EMBL" id="MYC97333.1"/>
    </source>
</evidence>
<dbReference type="EMBL" id="VXMH01000114">
    <property type="protein sequence ID" value="MYC97333.1"/>
    <property type="molecule type" value="Genomic_DNA"/>
</dbReference>
<dbReference type="CDD" id="cd02440">
    <property type="entry name" value="AdoMet_MTases"/>
    <property type="match status" value="1"/>
</dbReference>
<proteinExistence type="predicted"/>
<dbReference type="PANTHER" id="PTHR43460">
    <property type="entry name" value="METHYLTRANSFERASE"/>
    <property type="match status" value="1"/>
</dbReference>
<evidence type="ECO:0000259" key="1">
    <source>
        <dbReference type="Pfam" id="PF08241"/>
    </source>
</evidence>
<dbReference type="InterPro" id="IPR013216">
    <property type="entry name" value="Methyltransf_11"/>
</dbReference>
<dbReference type="Gene3D" id="3.40.50.150">
    <property type="entry name" value="Vaccinia Virus protein VP39"/>
    <property type="match status" value="1"/>
</dbReference>
<dbReference type="PANTHER" id="PTHR43460:SF1">
    <property type="entry name" value="METHYLTRANSFERASE TYPE 11 DOMAIN-CONTAINING PROTEIN"/>
    <property type="match status" value="1"/>
</dbReference>
<feature type="domain" description="Methyltransferase type 11" evidence="1">
    <location>
        <begin position="59"/>
        <end position="148"/>
    </location>
</feature>